<gene>
    <name evidence="4" type="ORF">EKO24_008155</name>
</gene>
<dbReference type="Pfam" id="PF00155">
    <property type="entry name" value="Aminotran_1_2"/>
    <property type="match status" value="1"/>
</dbReference>
<keyword evidence="5" id="KW-1185">Reference proteome</keyword>
<accession>A0ABY3CD72</accession>
<evidence type="ECO:0000256" key="1">
    <source>
        <dbReference type="ARBA" id="ARBA00001933"/>
    </source>
</evidence>
<dbReference type="InterPro" id="IPR004839">
    <property type="entry name" value="Aminotransferase_I/II_large"/>
</dbReference>
<keyword evidence="4" id="KW-0032">Aminotransferase</keyword>
<dbReference type="InterPro" id="IPR015421">
    <property type="entry name" value="PyrdxlP-dep_Trfase_major"/>
</dbReference>
<dbReference type="InterPro" id="IPR015422">
    <property type="entry name" value="PyrdxlP-dep_Trfase_small"/>
</dbReference>
<keyword evidence="2" id="KW-0808">Transferase</keyword>
<dbReference type="Gene3D" id="3.90.1150.10">
    <property type="entry name" value="Aspartate Aminotransferase, domain 1"/>
    <property type="match status" value="1"/>
</dbReference>
<dbReference type="Gene3D" id="3.40.640.10">
    <property type="entry name" value="Type I PLP-dependent aspartate aminotransferase-like (Major domain)"/>
    <property type="match status" value="1"/>
</dbReference>
<reference evidence="4 5" key="1">
    <citation type="journal article" date="2019" name="Antonie Van Leeuwenhoek">
        <title>Description of 'Ca. Methylobacter oryzae' KRF1, a novel species from the environmentally important Methylobacter clade 2.</title>
        <authorList>
            <person name="Khatri K."/>
            <person name="Mohite J.A."/>
            <person name="Pandit P.S."/>
            <person name="Bahulikar R."/>
            <person name="Rahalkar M.C."/>
        </authorList>
    </citation>
    <scope>NUCLEOTIDE SEQUENCE [LARGE SCALE GENOMIC DNA]</scope>
    <source>
        <strain evidence="4 5">KRF1</strain>
    </source>
</reference>
<dbReference type="SUPFAM" id="SSF53383">
    <property type="entry name" value="PLP-dependent transferases"/>
    <property type="match status" value="1"/>
</dbReference>
<organism evidence="4 5">
    <name type="scientific">Candidatus Methylobacter oryzae</name>
    <dbReference type="NCBI Taxonomy" id="2497749"/>
    <lineage>
        <taxon>Bacteria</taxon>
        <taxon>Pseudomonadati</taxon>
        <taxon>Pseudomonadota</taxon>
        <taxon>Gammaproteobacteria</taxon>
        <taxon>Methylococcales</taxon>
        <taxon>Methylococcaceae</taxon>
        <taxon>Methylobacter</taxon>
    </lineage>
</organism>
<dbReference type="RefSeq" id="WP_127030285.1">
    <property type="nucleotide sequence ID" value="NZ_RYFG02000077.1"/>
</dbReference>
<dbReference type="PANTHER" id="PTHR13693">
    <property type="entry name" value="CLASS II AMINOTRANSFERASE/8-AMINO-7-OXONONANOATE SYNTHASE"/>
    <property type="match status" value="1"/>
</dbReference>
<comment type="caution">
    <text evidence="4">The sequence shown here is derived from an EMBL/GenBank/DDBJ whole genome shotgun (WGS) entry which is preliminary data.</text>
</comment>
<dbReference type="EMBL" id="RYFG02000077">
    <property type="protein sequence ID" value="TRW97044.1"/>
    <property type="molecule type" value="Genomic_DNA"/>
</dbReference>
<sequence length="409" mass="44220">MSLQKLAPLLTGKLTDLQKQGIGKGNEKIVTGIKAAANGFGPRYFLEGYGDRAFLRMNSNAYLGLAMHPRVVKAEAEAAEKFGTGPGAVRFISGTYRPHIELEHKLAEFHGRESAMLFSSAYTTMVGVLPQFISADTLVVSDALNHNCIINAIRLAQPAAKEIYGHADINALDNILGAYQGRAKRVCVVTDGIFSMRGDYADLDKINACCKRHENAYEQGIITIVDDSHGVGAFGLTGRGTEEYTQNKADVLIATLGKAFGVNGGYVVSERVAIDYLRESSPSYIYSNPITPAEAAAALAALNIADSAEGSRLLEKLRTLSIRLRSELVHLGFETLPGEHPIVPILLRDTAQTSALVAHLLANDILATGLNYPVVPQGEQEIRLQVSAEHSEKDLDYLLAKLAEFKDPL</sequence>
<evidence type="ECO:0000313" key="4">
    <source>
        <dbReference type="EMBL" id="TRW97044.1"/>
    </source>
</evidence>
<dbReference type="InterPro" id="IPR015424">
    <property type="entry name" value="PyrdxlP-dep_Trfase"/>
</dbReference>
<comment type="cofactor">
    <cofactor evidence="1">
        <name>pyridoxal 5'-phosphate</name>
        <dbReference type="ChEBI" id="CHEBI:597326"/>
    </cofactor>
</comment>
<evidence type="ECO:0000256" key="2">
    <source>
        <dbReference type="ARBA" id="ARBA00022679"/>
    </source>
</evidence>
<evidence type="ECO:0000313" key="5">
    <source>
        <dbReference type="Proteomes" id="UP000733744"/>
    </source>
</evidence>
<dbReference type="GO" id="GO:0008483">
    <property type="term" value="F:transaminase activity"/>
    <property type="evidence" value="ECO:0007669"/>
    <property type="project" value="UniProtKB-KW"/>
</dbReference>
<evidence type="ECO:0000259" key="3">
    <source>
        <dbReference type="Pfam" id="PF00155"/>
    </source>
</evidence>
<dbReference type="Proteomes" id="UP000733744">
    <property type="component" value="Unassembled WGS sequence"/>
</dbReference>
<feature type="domain" description="Aminotransferase class I/classII large" evidence="3">
    <location>
        <begin position="55"/>
        <end position="402"/>
    </location>
</feature>
<proteinExistence type="predicted"/>
<dbReference type="InterPro" id="IPR050087">
    <property type="entry name" value="AON_synthase_class-II"/>
</dbReference>
<protein>
    <submittedName>
        <fullName evidence="4">Aminotransferase class I/II-fold pyridoxal phosphate-dependent enzyme</fullName>
    </submittedName>
</protein>
<name>A0ABY3CD72_9GAMM</name>